<name>A0A2Z7BTA8_9LAMI</name>
<protein>
    <submittedName>
        <fullName evidence="2">Uncharacterized protein</fullName>
    </submittedName>
</protein>
<evidence type="ECO:0000256" key="1">
    <source>
        <dbReference type="SAM" id="MobiDB-lite"/>
    </source>
</evidence>
<gene>
    <name evidence="2" type="ORF">F511_32505</name>
</gene>
<reference evidence="2 3" key="1">
    <citation type="journal article" date="2015" name="Proc. Natl. Acad. Sci. U.S.A.">
        <title>The resurrection genome of Boea hygrometrica: A blueprint for survival of dehydration.</title>
        <authorList>
            <person name="Xiao L."/>
            <person name="Yang G."/>
            <person name="Zhang L."/>
            <person name="Yang X."/>
            <person name="Zhao S."/>
            <person name="Ji Z."/>
            <person name="Zhou Q."/>
            <person name="Hu M."/>
            <person name="Wang Y."/>
            <person name="Chen M."/>
            <person name="Xu Y."/>
            <person name="Jin H."/>
            <person name="Xiao X."/>
            <person name="Hu G."/>
            <person name="Bao F."/>
            <person name="Hu Y."/>
            <person name="Wan P."/>
            <person name="Li L."/>
            <person name="Deng X."/>
            <person name="Kuang T."/>
            <person name="Xiang C."/>
            <person name="Zhu J.K."/>
            <person name="Oliver M.J."/>
            <person name="He Y."/>
        </authorList>
    </citation>
    <scope>NUCLEOTIDE SEQUENCE [LARGE SCALE GENOMIC DNA]</scope>
    <source>
        <strain evidence="3">cv. XS01</strain>
    </source>
</reference>
<sequence>MKLKVVASSVEFASLVPSSLFNSYCLKKYSGTDRAVSLVLLSTSFVSKNFGKSQSFKNSRSRPARRSCSLNLGEIYHEESPLHVPGLGNYGQTGSQENEGGTNKKAHYTISRRDAVVGRDQDSFSTSRFDFLEPMMLGIRLEFADRPDQETAVWATIEQKAKSLEIPLSLRMIKKKLQCEEGFTEPKESVYCSIKAAFASMVFIIVELQSYALQMREALCNEDLEVIISKVQKEMNSSFVWLFQQVFSRTPSLMLYVMILLANFGVYSASHDVALAKASQSRVAICESTTDALWTEEKQMVLASKSGRDTLVGKAPSTDHELGSVVEMNLWNSIVDEANKMREGIEGEAIGQETKHSFISPLTVELEPDGYEEYLRTDLLYQMNLSYEPDNALLLSNYAQFLHLVAHDYDRAEECYKRAVQIPPPDAECLSLYANFLWTVRRDVWGAEERFLQALAAEPTNSYYASRYANFLWNTGGEETCFPPNKPHNTNL</sequence>
<dbReference type="Proteomes" id="UP000250235">
    <property type="component" value="Unassembled WGS sequence"/>
</dbReference>
<dbReference type="PANTHER" id="PTHR26312:SF176">
    <property type="entry name" value="TETRATRICOPEPTIDE-LIKE HELICAL DOMAIN-CONTAINING PROTEIN-RELATED"/>
    <property type="match status" value="1"/>
</dbReference>
<dbReference type="EMBL" id="KV004579">
    <property type="protein sequence ID" value="KZV35460.1"/>
    <property type="molecule type" value="Genomic_DNA"/>
</dbReference>
<organism evidence="2 3">
    <name type="scientific">Dorcoceras hygrometricum</name>
    <dbReference type="NCBI Taxonomy" id="472368"/>
    <lineage>
        <taxon>Eukaryota</taxon>
        <taxon>Viridiplantae</taxon>
        <taxon>Streptophyta</taxon>
        <taxon>Embryophyta</taxon>
        <taxon>Tracheophyta</taxon>
        <taxon>Spermatophyta</taxon>
        <taxon>Magnoliopsida</taxon>
        <taxon>eudicotyledons</taxon>
        <taxon>Gunneridae</taxon>
        <taxon>Pentapetalae</taxon>
        <taxon>asterids</taxon>
        <taxon>lamiids</taxon>
        <taxon>Lamiales</taxon>
        <taxon>Gesneriaceae</taxon>
        <taxon>Didymocarpoideae</taxon>
        <taxon>Trichosporeae</taxon>
        <taxon>Loxocarpinae</taxon>
        <taxon>Dorcoceras</taxon>
    </lineage>
</organism>
<dbReference type="PANTHER" id="PTHR26312">
    <property type="entry name" value="TETRATRICOPEPTIDE REPEAT PROTEIN 5"/>
    <property type="match status" value="1"/>
</dbReference>
<dbReference type="AlphaFoldDB" id="A0A2Z7BTA8"/>
<accession>A0A2Z7BTA8</accession>
<dbReference type="InterPro" id="IPR011990">
    <property type="entry name" value="TPR-like_helical_dom_sf"/>
</dbReference>
<keyword evidence="3" id="KW-1185">Reference proteome</keyword>
<feature type="compositionally biased region" description="Polar residues" evidence="1">
    <location>
        <begin position="90"/>
        <end position="101"/>
    </location>
</feature>
<evidence type="ECO:0000313" key="2">
    <source>
        <dbReference type="EMBL" id="KZV35460.1"/>
    </source>
</evidence>
<evidence type="ECO:0000313" key="3">
    <source>
        <dbReference type="Proteomes" id="UP000250235"/>
    </source>
</evidence>
<dbReference type="SUPFAM" id="SSF48452">
    <property type="entry name" value="TPR-like"/>
    <property type="match status" value="1"/>
</dbReference>
<dbReference type="Gene3D" id="1.25.40.10">
    <property type="entry name" value="Tetratricopeptide repeat domain"/>
    <property type="match status" value="1"/>
</dbReference>
<proteinExistence type="predicted"/>
<dbReference type="OrthoDB" id="1924189at2759"/>
<feature type="region of interest" description="Disordered" evidence="1">
    <location>
        <begin position="83"/>
        <end position="103"/>
    </location>
</feature>